<proteinExistence type="inferred from homology"/>
<dbReference type="PROSITE" id="PS51192">
    <property type="entry name" value="HELICASE_ATP_BIND_1"/>
    <property type="match status" value="1"/>
</dbReference>
<evidence type="ECO:0000256" key="5">
    <source>
        <dbReference type="ARBA" id="ARBA00022806"/>
    </source>
</evidence>
<dbReference type="Gene3D" id="1.10.10.10">
    <property type="entry name" value="Winged helix-like DNA-binding domain superfamily/Winged helix DNA-binding domain"/>
    <property type="match status" value="1"/>
</dbReference>
<keyword evidence="6" id="KW-0067">ATP-binding</keyword>
<evidence type="ECO:0000256" key="13">
    <source>
        <dbReference type="SAM" id="MobiDB-lite"/>
    </source>
</evidence>
<evidence type="ECO:0000256" key="1">
    <source>
        <dbReference type="ARBA" id="ARBA00005446"/>
    </source>
</evidence>
<evidence type="ECO:0000256" key="3">
    <source>
        <dbReference type="ARBA" id="ARBA00022741"/>
    </source>
</evidence>
<dbReference type="NCBIfam" id="TIGR00614">
    <property type="entry name" value="recQ_fam"/>
    <property type="match status" value="1"/>
</dbReference>
<evidence type="ECO:0000259" key="15">
    <source>
        <dbReference type="PROSITE" id="PS51194"/>
    </source>
</evidence>
<dbReference type="InterPro" id="IPR027417">
    <property type="entry name" value="P-loop_NTPase"/>
</dbReference>
<name>A0ABP9AUK8_9PSEU</name>
<dbReference type="Pfam" id="PF16124">
    <property type="entry name" value="RecQ_Zn_bind"/>
    <property type="match status" value="1"/>
</dbReference>
<dbReference type="InterPro" id="IPR036388">
    <property type="entry name" value="WH-like_DNA-bd_sf"/>
</dbReference>
<dbReference type="EMBL" id="BAABHO010000012">
    <property type="protein sequence ID" value="GAA4785328.1"/>
    <property type="molecule type" value="Genomic_DNA"/>
</dbReference>
<dbReference type="Pfam" id="PF00271">
    <property type="entry name" value="Helicase_C"/>
    <property type="match status" value="1"/>
</dbReference>
<dbReference type="Proteomes" id="UP001500928">
    <property type="component" value="Unassembled WGS sequence"/>
</dbReference>
<dbReference type="InterPro" id="IPR032284">
    <property type="entry name" value="RecQ_Zn-bd"/>
</dbReference>
<evidence type="ECO:0000256" key="6">
    <source>
        <dbReference type="ARBA" id="ARBA00022840"/>
    </source>
</evidence>
<evidence type="ECO:0000256" key="9">
    <source>
        <dbReference type="ARBA" id="ARBA00034617"/>
    </source>
</evidence>
<keyword evidence="3" id="KW-0547">Nucleotide-binding</keyword>
<evidence type="ECO:0000313" key="17">
    <source>
        <dbReference type="Proteomes" id="UP001500928"/>
    </source>
</evidence>
<comment type="similarity">
    <text evidence="1">Belongs to the helicase family. RecQ subfamily.</text>
</comment>
<dbReference type="InterPro" id="IPR011545">
    <property type="entry name" value="DEAD/DEAH_box_helicase_dom"/>
</dbReference>
<dbReference type="InterPro" id="IPR001650">
    <property type="entry name" value="Helicase_C-like"/>
</dbReference>
<keyword evidence="7" id="KW-0238">DNA-binding</keyword>
<evidence type="ECO:0000256" key="12">
    <source>
        <dbReference type="ARBA" id="ARBA00044550"/>
    </source>
</evidence>
<dbReference type="RefSeq" id="WP_345413475.1">
    <property type="nucleotide sequence ID" value="NZ_BAABHO010000012.1"/>
</dbReference>
<dbReference type="InterPro" id="IPR014001">
    <property type="entry name" value="Helicase_ATP-bd"/>
</dbReference>
<dbReference type="SMART" id="SM00490">
    <property type="entry name" value="HELICc"/>
    <property type="match status" value="1"/>
</dbReference>
<evidence type="ECO:0000256" key="4">
    <source>
        <dbReference type="ARBA" id="ARBA00022801"/>
    </source>
</evidence>
<evidence type="ECO:0000256" key="7">
    <source>
        <dbReference type="ARBA" id="ARBA00023125"/>
    </source>
</evidence>
<keyword evidence="4" id="KW-0378">Hydrolase</keyword>
<dbReference type="EC" id="5.6.2.4" evidence="10"/>
<dbReference type="PANTHER" id="PTHR13710:SF105">
    <property type="entry name" value="ATP-DEPENDENT DNA HELICASE Q1"/>
    <property type="match status" value="1"/>
</dbReference>
<sequence>MTDSDADLLGPCGPVDRTLLDAIDDAVVRVLGEGAELSDGQREAVLGAVADDCLAVLPPAAGKTAVYAVTGLVLGGPTVVVSPTLSLHHDQVAHLVDAGLRAEVLNSTVKRDPVLARFADGGIDVLVTSPEQLARPDVLDALAAGAPTLLAIDEVHCVCDWGPDFRPDYLTLAAARRRLGRPRVLGLTATASVPARAEILELLGIPDACVVVRDPDRPRIHLAAHLVHDEDAKWERVCDQVAALEGAGIVYVTTRGHTSEVRDRLRDAGITAEAYHGGMKAKERTQVQDAFMAGEVPVVVATSAFGMGIDKPDVRWVVHGDTPTSIDAYHQEIGRAARDGEAATAVLFHRPEDLARPKLFASGRDPGTSALHAVIAAVCQNPDGVDRDELAKPAGVSKSALAGAVPALVALGAVRCLPGRRLAPGDMLASCDGGDVHDLAARAAAVVARRREREQSKVELVRRYAEATGCRRRTLLEALGESRDEPCGHCDQCDAGRPGDPGDRAGLHDASGADGDPVPGEAVRHGQWGRGTVTTVAEESVVVLFDEGGYRTLSLPVVREKHLLEPA</sequence>
<evidence type="ECO:0000256" key="2">
    <source>
        <dbReference type="ARBA" id="ARBA00022723"/>
    </source>
</evidence>
<keyword evidence="8" id="KW-0413">Isomerase</keyword>
<dbReference type="InterPro" id="IPR004589">
    <property type="entry name" value="DNA_helicase_ATP-dep_RecQ"/>
</dbReference>
<evidence type="ECO:0000313" key="16">
    <source>
        <dbReference type="EMBL" id="GAA4785328.1"/>
    </source>
</evidence>
<reference evidence="17" key="1">
    <citation type="journal article" date="2019" name="Int. J. Syst. Evol. Microbiol.">
        <title>The Global Catalogue of Microorganisms (GCM) 10K type strain sequencing project: providing services to taxonomists for standard genome sequencing and annotation.</title>
        <authorList>
            <consortium name="The Broad Institute Genomics Platform"/>
            <consortium name="The Broad Institute Genome Sequencing Center for Infectious Disease"/>
            <person name="Wu L."/>
            <person name="Ma J."/>
        </authorList>
    </citation>
    <scope>NUCLEOTIDE SEQUENCE [LARGE SCALE GENOMIC DNA]</scope>
    <source>
        <strain evidence="17">JCM 17979</strain>
    </source>
</reference>
<dbReference type="CDD" id="cd17920">
    <property type="entry name" value="DEXHc_RecQ"/>
    <property type="match status" value="1"/>
</dbReference>
<evidence type="ECO:0000256" key="8">
    <source>
        <dbReference type="ARBA" id="ARBA00023235"/>
    </source>
</evidence>
<keyword evidence="5 16" id="KW-0347">Helicase</keyword>
<organism evidence="16 17">
    <name type="scientific">Actinomycetospora chlora</name>
    <dbReference type="NCBI Taxonomy" id="663608"/>
    <lineage>
        <taxon>Bacteria</taxon>
        <taxon>Bacillati</taxon>
        <taxon>Actinomycetota</taxon>
        <taxon>Actinomycetes</taxon>
        <taxon>Pseudonocardiales</taxon>
        <taxon>Pseudonocardiaceae</taxon>
        <taxon>Actinomycetospora</taxon>
    </lineage>
</organism>
<feature type="domain" description="Helicase C-terminal" evidence="15">
    <location>
        <begin position="236"/>
        <end position="383"/>
    </location>
</feature>
<dbReference type="GO" id="GO:0004386">
    <property type="term" value="F:helicase activity"/>
    <property type="evidence" value="ECO:0007669"/>
    <property type="project" value="UniProtKB-KW"/>
</dbReference>
<accession>A0ABP9AUK8</accession>
<feature type="domain" description="Helicase ATP-binding" evidence="14">
    <location>
        <begin position="44"/>
        <end position="209"/>
    </location>
</feature>
<keyword evidence="2" id="KW-0479">Metal-binding</keyword>
<protein>
    <recommendedName>
        <fullName evidence="11">ATP-dependent DNA helicase RecQ</fullName>
        <ecNumber evidence="10">5.6.2.4</ecNumber>
    </recommendedName>
    <alternativeName>
        <fullName evidence="12">DNA 3'-5' helicase RecQ</fullName>
    </alternativeName>
</protein>
<dbReference type="SMART" id="SM00487">
    <property type="entry name" value="DEXDc"/>
    <property type="match status" value="1"/>
</dbReference>
<evidence type="ECO:0000256" key="11">
    <source>
        <dbReference type="ARBA" id="ARBA00044535"/>
    </source>
</evidence>
<evidence type="ECO:0000259" key="14">
    <source>
        <dbReference type="PROSITE" id="PS51192"/>
    </source>
</evidence>
<feature type="region of interest" description="Disordered" evidence="13">
    <location>
        <begin position="501"/>
        <end position="529"/>
    </location>
</feature>
<comment type="caution">
    <text evidence="16">The sequence shown here is derived from an EMBL/GenBank/DDBJ whole genome shotgun (WGS) entry which is preliminary data.</text>
</comment>
<comment type="catalytic activity">
    <reaction evidence="9">
        <text>Couples ATP hydrolysis with the unwinding of duplex DNA by translocating in the 3'-5' direction.</text>
        <dbReference type="EC" id="5.6.2.4"/>
    </reaction>
</comment>
<dbReference type="Pfam" id="PF00270">
    <property type="entry name" value="DEAD"/>
    <property type="match status" value="1"/>
</dbReference>
<dbReference type="PROSITE" id="PS51194">
    <property type="entry name" value="HELICASE_CTER"/>
    <property type="match status" value="1"/>
</dbReference>
<dbReference type="SUPFAM" id="SSF52540">
    <property type="entry name" value="P-loop containing nucleoside triphosphate hydrolases"/>
    <property type="match status" value="1"/>
</dbReference>
<gene>
    <name evidence="16" type="ORF">GCM10023200_19020</name>
</gene>
<dbReference type="Gene3D" id="3.40.50.300">
    <property type="entry name" value="P-loop containing nucleotide triphosphate hydrolases"/>
    <property type="match status" value="2"/>
</dbReference>
<keyword evidence="17" id="KW-1185">Reference proteome</keyword>
<dbReference type="PANTHER" id="PTHR13710">
    <property type="entry name" value="DNA HELICASE RECQ FAMILY MEMBER"/>
    <property type="match status" value="1"/>
</dbReference>
<evidence type="ECO:0000256" key="10">
    <source>
        <dbReference type="ARBA" id="ARBA00034808"/>
    </source>
</evidence>